<sequence>MTFKDYFSQQAASYSAYRPHYPQALFDYLTSLCPGRDRAWDCATGNGQGAMSLVPHFKTIIATDASGAQIENAALHPQIDYRVEPAETTTIETRSIDLVTVAQALHWFARDRFYTEVKRVLKPSGIIAVWCYKLPVISEEIDPIIEEYYERIVGEYWPPERQLIEEKYQTIDFPFEEITPPQFQMEVMWTRDRALGYLGTWSATQRFISDRNTNPLQQIYSRFTEAWGDPESIKVARSRIHLRIGKMPSSL</sequence>
<evidence type="ECO:0000313" key="2">
    <source>
        <dbReference type="EMBL" id="MBE9118816.1"/>
    </source>
</evidence>
<dbReference type="EMBL" id="JADEWZ010000062">
    <property type="protein sequence ID" value="MBE9118816.1"/>
    <property type="molecule type" value="Genomic_DNA"/>
</dbReference>
<keyword evidence="3" id="KW-1185">Reference proteome</keyword>
<dbReference type="SUPFAM" id="SSF53335">
    <property type="entry name" value="S-adenosyl-L-methionine-dependent methyltransferases"/>
    <property type="match status" value="1"/>
</dbReference>
<dbReference type="InterPro" id="IPR029063">
    <property type="entry name" value="SAM-dependent_MTases_sf"/>
</dbReference>
<dbReference type="CDD" id="cd02440">
    <property type="entry name" value="AdoMet_MTases"/>
    <property type="match status" value="1"/>
</dbReference>
<reference evidence="2" key="1">
    <citation type="submission" date="2020-10" db="EMBL/GenBank/DDBJ databases">
        <authorList>
            <person name="Castelo-Branco R."/>
            <person name="Eusebio N."/>
            <person name="Adriana R."/>
            <person name="Vieira A."/>
            <person name="Brugerolle De Fraissinette N."/>
            <person name="Rezende De Castro R."/>
            <person name="Schneider M.P."/>
            <person name="Vasconcelos V."/>
            <person name="Leao P.N."/>
        </authorList>
    </citation>
    <scope>NUCLEOTIDE SEQUENCE</scope>
    <source>
        <strain evidence="2">LEGE 07157</strain>
    </source>
</reference>
<proteinExistence type="predicted"/>
<dbReference type="Proteomes" id="UP000654482">
    <property type="component" value="Unassembled WGS sequence"/>
</dbReference>
<keyword evidence="2" id="KW-0808">Transferase</keyword>
<dbReference type="PANTHER" id="PTHR45180:SF1">
    <property type="entry name" value="OS01G0307686 PROTEIN"/>
    <property type="match status" value="1"/>
</dbReference>
<dbReference type="Pfam" id="PF08241">
    <property type="entry name" value="Methyltransf_11"/>
    <property type="match status" value="1"/>
</dbReference>
<evidence type="ECO:0000313" key="3">
    <source>
        <dbReference type="Proteomes" id="UP000654482"/>
    </source>
</evidence>
<dbReference type="AlphaFoldDB" id="A0A8J7E1H0"/>
<dbReference type="GO" id="GO:0008757">
    <property type="term" value="F:S-adenosylmethionine-dependent methyltransferase activity"/>
    <property type="evidence" value="ECO:0007669"/>
    <property type="project" value="InterPro"/>
</dbReference>
<feature type="domain" description="Methyltransferase type 11" evidence="1">
    <location>
        <begin position="41"/>
        <end position="128"/>
    </location>
</feature>
<dbReference type="InterPro" id="IPR013216">
    <property type="entry name" value="Methyltransf_11"/>
</dbReference>
<organism evidence="2 3">
    <name type="scientific">Lusitaniella coriacea LEGE 07157</name>
    <dbReference type="NCBI Taxonomy" id="945747"/>
    <lineage>
        <taxon>Bacteria</taxon>
        <taxon>Bacillati</taxon>
        <taxon>Cyanobacteriota</taxon>
        <taxon>Cyanophyceae</taxon>
        <taxon>Spirulinales</taxon>
        <taxon>Lusitaniellaceae</taxon>
        <taxon>Lusitaniella</taxon>
    </lineage>
</organism>
<name>A0A8J7E1H0_9CYAN</name>
<accession>A0A8J7E1H0</accession>
<keyword evidence="2" id="KW-0489">Methyltransferase</keyword>
<dbReference type="Gene3D" id="3.40.50.150">
    <property type="entry name" value="Vaccinia Virus protein VP39"/>
    <property type="match status" value="1"/>
</dbReference>
<dbReference type="GO" id="GO:0032259">
    <property type="term" value="P:methylation"/>
    <property type="evidence" value="ECO:0007669"/>
    <property type="project" value="UniProtKB-KW"/>
</dbReference>
<gene>
    <name evidence="2" type="ORF">IQ249_23280</name>
</gene>
<protein>
    <submittedName>
        <fullName evidence="2">Methyltransferase domain-containing protein</fullName>
    </submittedName>
</protein>
<dbReference type="RefSeq" id="WP_194031912.1">
    <property type="nucleotide sequence ID" value="NZ_JADEWZ010000062.1"/>
</dbReference>
<evidence type="ECO:0000259" key="1">
    <source>
        <dbReference type="Pfam" id="PF08241"/>
    </source>
</evidence>
<dbReference type="PANTHER" id="PTHR45180">
    <property type="entry name" value="OS01G0307686 PROTEIN"/>
    <property type="match status" value="1"/>
</dbReference>
<comment type="caution">
    <text evidence="2">The sequence shown here is derived from an EMBL/GenBank/DDBJ whole genome shotgun (WGS) entry which is preliminary data.</text>
</comment>